<organism evidence="2 3">
    <name type="scientific">Neofusicoccum ribis</name>
    <dbReference type="NCBI Taxonomy" id="45134"/>
    <lineage>
        <taxon>Eukaryota</taxon>
        <taxon>Fungi</taxon>
        <taxon>Dikarya</taxon>
        <taxon>Ascomycota</taxon>
        <taxon>Pezizomycotina</taxon>
        <taxon>Dothideomycetes</taxon>
        <taxon>Dothideomycetes incertae sedis</taxon>
        <taxon>Botryosphaeriales</taxon>
        <taxon>Botryosphaeriaceae</taxon>
        <taxon>Neofusicoccum</taxon>
    </lineage>
</organism>
<evidence type="ECO:0008006" key="4">
    <source>
        <dbReference type="Google" id="ProtNLM"/>
    </source>
</evidence>
<sequence length="622" mass="69057">MDLQFTPQMPQPAFPWSSPASSRRRTSSRTSSHSPASEDTSNSFRFVTATRPEEFRDPELMRTVRSHVMFGVVEGRQRRTFPVTSKAKTKASTRGESSGSGPSPLAHHPKRNISFNRSDSAATSNPDNPEIMERGEALDIFQRYRVPKQSSVTGSTPRSDQGTDADSPESLRPSHQSKRTKRSVNTPPSYEQQLPEQMLVQPPEGGRGWMNPLYNSAFQVLGPLEAFAVPTPNNPFSPHDPFQALPAPINADINMPMLKYYCHLYFGTRAMARAWLPQMIQSRESFLSTLAIATSHQDAMTGQLAPTKLTLMVQTEVFHLLNEAFNERWTRIKDTTIMSVVQLLCSELVNSGAEQLRFHETGLQQLIVERGGLNRLGVQGELAAVATAMIYSSAIFREGSPDPLFSDYANTIRTPVYSDKDVVPESPLFCPRARFFTLERSKRCNAATRELIQKLKQLADVAASPLEQSSWDTDQHKRSILAYIRALPAAAQLPAVSTELDRKARHRYEACRLAGLLYAESLVARKPLSEIVGAGEGAVSLEALVEAIRRSDCPHSECWGDMTGVLYWVTLVGGAAARNAVERRWLTALNVRCAIVLAFEHRNAVVVSLRKMQGSLVMRASS</sequence>
<evidence type="ECO:0000313" key="3">
    <source>
        <dbReference type="Proteomes" id="UP001521116"/>
    </source>
</evidence>
<evidence type="ECO:0000256" key="1">
    <source>
        <dbReference type="SAM" id="MobiDB-lite"/>
    </source>
</evidence>
<dbReference type="Proteomes" id="UP001521116">
    <property type="component" value="Unassembled WGS sequence"/>
</dbReference>
<accession>A0ABR3T5U9</accession>
<name>A0ABR3T5U9_9PEZI</name>
<feature type="region of interest" description="Disordered" evidence="1">
    <location>
        <begin position="148"/>
        <end position="194"/>
    </location>
</feature>
<dbReference type="PANTHER" id="PTHR37540:SF5">
    <property type="entry name" value="TRANSCRIPTION FACTOR DOMAIN-CONTAINING PROTEIN"/>
    <property type="match status" value="1"/>
</dbReference>
<feature type="compositionally biased region" description="Polar residues" evidence="1">
    <location>
        <begin position="183"/>
        <end position="194"/>
    </location>
</feature>
<feature type="compositionally biased region" description="Polar residues" evidence="1">
    <location>
        <begin position="113"/>
        <end position="127"/>
    </location>
</feature>
<proteinExistence type="predicted"/>
<reference evidence="2 3" key="1">
    <citation type="submission" date="2024-02" db="EMBL/GenBank/DDBJ databases">
        <title>De novo assembly and annotation of 12 fungi associated with fruit tree decline syndrome in Ontario, Canada.</title>
        <authorList>
            <person name="Sulman M."/>
            <person name="Ellouze W."/>
            <person name="Ilyukhin E."/>
        </authorList>
    </citation>
    <scope>NUCLEOTIDE SEQUENCE [LARGE SCALE GENOMIC DNA]</scope>
    <source>
        <strain evidence="2 3">M1-105</strain>
    </source>
</reference>
<gene>
    <name evidence="2" type="ORF">SLS56_002014</name>
</gene>
<evidence type="ECO:0000313" key="2">
    <source>
        <dbReference type="EMBL" id="KAL1634933.1"/>
    </source>
</evidence>
<dbReference type="EMBL" id="JAJVDC020000013">
    <property type="protein sequence ID" value="KAL1634933.1"/>
    <property type="molecule type" value="Genomic_DNA"/>
</dbReference>
<dbReference type="PANTHER" id="PTHR37540">
    <property type="entry name" value="TRANSCRIPTION FACTOR (ACR-2), PUTATIVE-RELATED-RELATED"/>
    <property type="match status" value="1"/>
</dbReference>
<feature type="region of interest" description="Disordered" evidence="1">
    <location>
        <begin position="1"/>
        <end position="58"/>
    </location>
</feature>
<feature type="region of interest" description="Disordered" evidence="1">
    <location>
        <begin position="80"/>
        <end position="131"/>
    </location>
</feature>
<keyword evidence="3" id="KW-1185">Reference proteome</keyword>
<feature type="compositionally biased region" description="Low complexity" evidence="1">
    <location>
        <begin position="28"/>
        <end position="37"/>
    </location>
</feature>
<comment type="caution">
    <text evidence="2">The sequence shown here is derived from an EMBL/GenBank/DDBJ whole genome shotgun (WGS) entry which is preliminary data.</text>
</comment>
<protein>
    <recommendedName>
        <fullName evidence="4">Tachykinin family protein</fullName>
    </recommendedName>
</protein>
<feature type="compositionally biased region" description="Polar residues" evidence="1">
    <location>
        <begin position="148"/>
        <end position="164"/>
    </location>
</feature>
<feature type="compositionally biased region" description="Polar residues" evidence="1">
    <location>
        <begin position="90"/>
        <end position="101"/>
    </location>
</feature>